<comment type="caution">
    <text evidence="2">The sequence shown here is derived from an EMBL/GenBank/DDBJ whole genome shotgun (WGS) entry which is preliminary data.</text>
</comment>
<gene>
    <name evidence="2" type="ORF">M0R45_033094</name>
</gene>
<evidence type="ECO:0000256" key="1">
    <source>
        <dbReference type="SAM" id="Phobius"/>
    </source>
</evidence>
<dbReference type="InterPro" id="IPR008390">
    <property type="entry name" value="AWPM-19"/>
</dbReference>
<dbReference type="PANTHER" id="PTHR33294">
    <property type="entry name" value="AWPM-19-LIKE FAMILY PROTEIN"/>
    <property type="match status" value="1"/>
</dbReference>
<feature type="transmembrane region" description="Helical" evidence="1">
    <location>
        <begin position="87"/>
        <end position="105"/>
    </location>
</feature>
<keyword evidence="1" id="KW-1133">Transmembrane helix</keyword>
<dbReference type="EMBL" id="JBEDUW010000006">
    <property type="protein sequence ID" value="KAK9924741.1"/>
    <property type="molecule type" value="Genomic_DNA"/>
</dbReference>
<protein>
    <submittedName>
        <fullName evidence="2">Uncharacterized protein</fullName>
    </submittedName>
</protein>
<sequence length="155" mass="16763">MALGRVGKNFMAPLLTVNLVVHLIVVGLAGWSLDKYIDGQQNHPHLGGNASTSFMLIFALIAGAFCACSVVVGMLHLRAWQHDSHAAAASLAIFSWAMITLAFGFVCKEAILGGHRGKRLQTLEFLIAISVLSQLLYLVILNAGMFKRRYGPTVI</sequence>
<accession>A0AAW1WLJ4</accession>
<feature type="transmembrane region" description="Helical" evidence="1">
    <location>
        <begin position="53"/>
        <end position="75"/>
    </location>
</feature>
<dbReference type="PANTHER" id="PTHR33294:SF8">
    <property type="entry name" value="OS02G0731500 PROTEIN"/>
    <property type="match status" value="1"/>
</dbReference>
<dbReference type="Proteomes" id="UP001457282">
    <property type="component" value="Unassembled WGS sequence"/>
</dbReference>
<evidence type="ECO:0000313" key="2">
    <source>
        <dbReference type="EMBL" id="KAK9924741.1"/>
    </source>
</evidence>
<evidence type="ECO:0000313" key="3">
    <source>
        <dbReference type="Proteomes" id="UP001457282"/>
    </source>
</evidence>
<reference evidence="2 3" key="1">
    <citation type="journal article" date="2023" name="G3 (Bethesda)">
        <title>A chromosome-length genome assembly and annotation of blackberry (Rubus argutus, cv. 'Hillquist').</title>
        <authorList>
            <person name="Bruna T."/>
            <person name="Aryal R."/>
            <person name="Dudchenko O."/>
            <person name="Sargent D.J."/>
            <person name="Mead D."/>
            <person name="Buti M."/>
            <person name="Cavallini A."/>
            <person name="Hytonen T."/>
            <person name="Andres J."/>
            <person name="Pham M."/>
            <person name="Weisz D."/>
            <person name="Mascagni F."/>
            <person name="Usai G."/>
            <person name="Natali L."/>
            <person name="Bassil N."/>
            <person name="Fernandez G.E."/>
            <person name="Lomsadze A."/>
            <person name="Armour M."/>
            <person name="Olukolu B."/>
            <person name="Poorten T."/>
            <person name="Britton C."/>
            <person name="Davik J."/>
            <person name="Ashrafi H."/>
            <person name="Aiden E.L."/>
            <person name="Borodovsky M."/>
            <person name="Worthington M."/>
        </authorList>
    </citation>
    <scope>NUCLEOTIDE SEQUENCE [LARGE SCALE GENOMIC DNA]</scope>
    <source>
        <strain evidence="2">PI 553951</strain>
    </source>
</reference>
<keyword evidence="1" id="KW-0812">Transmembrane</keyword>
<organism evidence="2 3">
    <name type="scientific">Rubus argutus</name>
    <name type="common">Southern blackberry</name>
    <dbReference type="NCBI Taxonomy" id="59490"/>
    <lineage>
        <taxon>Eukaryota</taxon>
        <taxon>Viridiplantae</taxon>
        <taxon>Streptophyta</taxon>
        <taxon>Embryophyta</taxon>
        <taxon>Tracheophyta</taxon>
        <taxon>Spermatophyta</taxon>
        <taxon>Magnoliopsida</taxon>
        <taxon>eudicotyledons</taxon>
        <taxon>Gunneridae</taxon>
        <taxon>Pentapetalae</taxon>
        <taxon>rosids</taxon>
        <taxon>fabids</taxon>
        <taxon>Rosales</taxon>
        <taxon>Rosaceae</taxon>
        <taxon>Rosoideae</taxon>
        <taxon>Rosoideae incertae sedis</taxon>
        <taxon>Rubus</taxon>
    </lineage>
</organism>
<dbReference type="AlphaFoldDB" id="A0AAW1WLJ4"/>
<dbReference type="Pfam" id="PF05512">
    <property type="entry name" value="AWPM-19"/>
    <property type="match status" value="1"/>
</dbReference>
<proteinExistence type="predicted"/>
<name>A0AAW1WLJ4_RUBAR</name>
<feature type="transmembrane region" description="Helical" evidence="1">
    <location>
        <begin position="125"/>
        <end position="146"/>
    </location>
</feature>
<keyword evidence="1" id="KW-0472">Membrane</keyword>
<feature type="transmembrane region" description="Helical" evidence="1">
    <location>
        <begin position="12"/>
        <end position="33"/>
    </location>
</feature>
<keyword evidence="3" id="KW-1185">Reference proteome</keyword>